<reference evidence="2" key="2">
    <citation type="submission" date="2020-07" db="EMBL/GenBank/DDBJ databases">
        <authorList>
            <person name="Pettersson B.M.F."/>
            <person name="Behra P.R.K."/>
            <person name="Ramesh M."/>
            <person name="Das S."/>
            <person name="Dasgupta S."/>
            <person name="Kirsebom L.A."/>
        </authorList>
    </citation>
    <scope>NUCLEOTIDE SEQUENCE</scope>
    <source>
        <strain evidence="2">CCUG 55640</strain>
    </source>
</reference>
<evidence type="ECO:0000313" key="2">
    <source>
        <dbReference type="EMBL" id="MCV7379997.1"/>
    </source>
</evidence>
<dbReference type="Gene3D" id="3.30.559.30">
    <property type="entry name" value="Nonribosomal peptide synthetase, condensation domain"/>
    <property type="match status" value="1"/>
</dbReference>
<evidence type="ECO:0000313" key="5">
    <source>
        <dbReference type="Proteomes" id="UP001141650"/>
    </source>
</evidence>
<dbReference type="EMBL" id="JACKVH010000015">
    <property type="protein sequence ID" value="MCV7379997.1"/>
    <property type="molecule type" value="Genomic_DNA"/>
</dbReference>
<dbReference type="GO" id="GO:0016746">
    <property type="term" value="F:acyltransferase activity"/>
    <property type="evidence" value="ECO:0007669"/>
    <property type="project" value="UniProtKB-KW"/>
</dbReference>
<proteinExistence type="predicted"/>
<dbReference type="AlphaFoldDB" id="A0AA41XRC6"/>
<reference evidence="2" key="3">
    <citation type="journal article" date="2022" name="BMC Genomics">
        <title>Comparative genome analysis of mycobacteria focusing on tRNA and non-coding RNA.</title>
        <authorList>
            <person name="Behra P.R.K."/>
            <person name="Pettersson B.M.F."/>
            <person name="Ramesh M."/>
            <person name="Das S."/>
            <person name="Dasgupta S."/>
            <person name="Kirsebom L.A."/>
        </authorList>
    </citation>
    <scope>NUCLEOTIDE SEQUENCE</scope>
    <source>
        <strain evidence="2">CCUG 55640</strain>
    </source>
</reference>
<protein>
    <submittedName>
        <fullName evidence="2">Acyltransferase</fullName>
    </submittedName>
</protein>
<sequence>MFVPGEDAFGSIDEWAPERGSVVCWQPSPDSLVKVRRAPVSPVPASHQQARHLRNFRDHADRGVDMSRLCIGSWDMPGTCDIRVLTYVITTHLRRHDTYHSWFEFADGDRIVRHTLTDPADIRLVPVKRGEMEPADVREHIATTPSPLQWDCFRFAIIQRADHFTFCFSIDHLYIDAQFLGAMRMELYLMYTSLLAGGAPPSLPAAGSYADYCLRQHEYSSALTLASPQVRAWVEFFERNDGTLPEPPVSLGDGSGPCDLMFMRVMDERQTAEFESACLAAGARFSGGVFACAALAQYELTGAETYHGLVACDTRSSREEFLTVGWFTGFVPITIPVQTRSFEAAARAAQQSFDSGKALANVPFHRVLELAPWLRMPPGRVPLLFHLDASSPPLSTIVKSEWGGSNITIHHDGGVPARFDLRVNRYEKETHAMVFFPDNPVARQSVTRYIQTLRSIYLCVAGGRAAVAAPRDDTRLQRQLV</sequence>
<dbReference type="SUPFAM" id="SSF52777">
    <property type="entry name" value="CoA-dependent acyltransferases"/>
    <property type="match status" value="2"/>
</dbReference>
<dbReference type="GO" id="GO:0008610">
    <property type="term" value="P:lipid biosynthetic process"/>
    <property type="evidence" value="ECO:0007669"/>
    <property type="project" value="UniProtKB-ARBA"/>
</dbReference>
<feature type="domain" description="Condensation" evidence="1">
    <location>
        <begin position="76"/>
        <end position="367"/>
    </location>
</feature>
<dbReference type="Proteomes" id="UP000192319">
    <property type="component" value="Unassembled WGS sequence"/>
</dbReference>
<dbReference type="InterPro" id="IPR023213">
    <property type="entry name" value="CAT-like_dom_sf"/>
</dbReference>
<accession>A0AA41XRC6</accession>
<keyword evidence="4" id="KW-1185">Reference proteome</keyword>
<dbReference type="EMBL" id="MVHD01000050">
    <property type="protein sequence ID" value="OQZ88655.1"/>
    <property type="molecule type" value="Genomic_DNA"/>
</dbReference>
<evidence type="ECO:0000313" key="4">
    <source>
        <dbReference type="Proteomes" id="UP000192319"/>
    </source>
</evidence>
<dbReference type="Gene3D" id="3.30.559.10">
    <property type="entry name" value="Chloramphenicol acetyltransferase-like domain"/>
    <property type="match status" value="1"/>
</dbReference>
<organism evidence="2 5">
    <name type="scientific">Mycobacterium alsense</name>
    <dbReference type="NCBI Taxonomy" id="324058"/>
    <lineage>
        <taxon>Bacteria</taxon>
        <taxon>Bacillati</taxon>
        <taxon>Actinomycetota</taxon>
        <taxon>Actinomycetes</taxon>
        <taxon>Mycobacteriales</taxon>
        <taxon>Mycobacteriaceae</taxon>
        <taxon>Mycobacterium</taxon>
    </lineage>
</organism>
<evidence type="ECO:0000313" key="3">
    <source>
        <dbReference type="EMBL" id="OQZ88655.1"/>
    </source>
</evidence>
<dbReference type="Pfam" id="PF00668">
    <property type="entry name" value="Condensation"/>
    <property type="match status" value="1"/>
</dbReference>
<keyword evidence="2" id="KW-0808">Transferase</keyword>
<comment type="caution">
    <text evidence="2">The sequence shown here is derived from an EMBL/GenBank/DDBJ whole genome shotgun (WGS) entry which is preliminary data.</text>
</comment>
<dbReference type="RefSeq" id="WP_083140079.1">
    <property type="nucleotide sequence ID" value="NZ_JACKVH010000015.1"/>
</dbReference>
<reference evidence="3 4" key="1">
    <citation type="submission" date="2017-02" db="EMBL/GenBank/DDBJ databases">
        <title>The new phylogeny of genus Mycobacterium.</title>
        <authorList>
            <person name="Tortoli E."/>
            <person name="Trovato A."/>
            <person name="Cirillo D.M."/>
        </authorList>
    </citation>
    <scope>NUCLEOTIDE SEQUENCE [LARGE SCALE GENOMIC DNA]</scope>
    <source>
        <strain evidence="3 4">DSM 45230</strain>
    </source>
</reference>
<dbReference type="InterPro" id="IPR001242">
    <property type="entry name" value="Condensation_dom"/>
</dbReference>
<evidence type="ECO:0000259" key="1">
    <source>
        <dbReference type="Pfam" id="PF00668"/>
    </source>
</evidence>
<name>A0AA41XRC6_9MYCO</name>
<keyword evidence="2" id="KW-0012">Acyltransferase</keyword>
<gene>
    <name evidence="3" type="ORF">BST11_21810</name>
    <name evidence="2" type="ORF">H7K38_15220</name>
</gene>
<dbReference type="Proteomes" id="UP001141650">
    <property type="component" value="Unassembled WGS sequence"/>
</dbReference>